<accession>A0A8H3VPH1</accession>
<keyword evidence="3" id="KW-1185">Reference proteome</keyword>
<evidence type="ECO:0000313" key="2">
    <source>
        <dbReference type="EMBL" id="KAE9992146.1"/>
    </source>
</evidence>
<keyword evidence="1" id="KW-0732">Signal</keyword>
<name>A0A8H3VPH1_VENIN</name>
<sequence length="186" mass="18856">MHFTKFILLGSIAFDVSTAQCAGPLGAVASLVSTLPAAQSFCTSRFSRPPVTVTTTATTNTVSITAATNTITIPGSTLFTTSTTTSIRVVTVTLVLDKRAPQATTLAIKAATQDARSLALNSLSAAAGTIGSSICACITKRSTATSTIVVTPTATITAVATATSPDVISTILTTTTRIVTVTLVLD</sequence>
<protein>
    <submittedName>
        <fullName evidence="2">Uncharacterized protein</fullName>
    </submittedName>
</protein>
<dbReference type="Proteomes" id="UP000490939">
    <property type="component" value="Unassembled WGS sequence"/>
</dbReference>
<proteinExistence type="predicted"/>
<organism evidence="2 3">
    <name type="scientific">Venturia inaequalis</name>
    <name type="common">Apple scab fungus</name>
    <dbReference type="NCBI Taxonomy" id="5025"/>
    <lineage>
        <taxon>Eukaryota</taxon>
        <taxon>Fungi</taxon>
        <taxon>Dikarya</taxon>
        <taxon>Ascomycota</taxon>
        <taxon>Pezizomycotina</taxon>
        <taxon>Dothideomycetes</taxon>
        <taxon>Pleosporomycetidae</taxon>
        <taxon>Venturiales</taxon>
        <taxon>Venturiaceae</taxon>
        <taxon>Venturia</taxon>
    </lineage>
</organism>
<evidence type="ECO:0000256" key="1">
    <source>
        <dbReference type="SAM" id="SignalP"/>
    </source>
</evidence>
<feature type="chain" id="PRO_5034503026" evidence="1">
    <location>
        <begin position="20"/>
        <end position="186"/>
    </location>
</feature>
<comment type="caution">
    <text evidence="2">The sequence shown here is derived from an EMBL/GenBank/DDBJ whole genome shotgun (WGS) entry which is preliminary data.</text>
</comment>
<dbReference type="AlphaFoldDB" id="A0A8H3VPH1"/>
<dbReference type="EMBL" id="WNWR01000069">
    <property type="protein sequence ID" value="KAE9992146.1"/>
    <property type="molecule type" value="Genomic_DNA"/>
</dbReference>
<evidence type="ECO:0000313" key="3">
    <source>
        <dbReference type="Proteomes" id="UP000490939"/>
    </source>
</evidence>
<reference evidence="2 3" key="1">
    <citation type="submission" date="2019-07" db="EMBL/GenBank/DDBJ databases">
        <title>Venturia inaequalis Genome Resource.</title>
        <authorList>
            <person name="Lichtner F.J."/>
        </authorList>
    </citation>
    <scope>NUCLEOTIDE SEQUENCE [LARGE SCALE GENOMIC DNA]</scope>
    <source>
        <strain evidence="2 3">DMI_063113</strain>
    </source>
</reference>
<gene>
    <name evidence="2" type="ORF">EG327_009981</name>
</gene>
<feature type="signal peptide" evidence="1">
    <location>
        <begin position="1"/>
        <end position="19"/>
    </location>
</feature>